<dbReference type="Pfam" id="PF00589">
    <property type="entry name" value="Phage_integrase"/>
    <property type="match status" value="1"/>
</dbReference>
<comment type="similarity">
    <text evidence="1">Belongs to the 'phage' integrase family.</text>
</comment>
<dbReference type="GO" id="GO:0015074">
    <property type="term" value="P:DNA integration"/>
    <property type="evidence" value="ECO:0007669"/>
    <property type="project" value="UniProtKB-KW"/>
</dbReference>
<keyword evidence="4" id="KW-0233">DNA recombination</keyword>
<dbReference type="PANTHER" id="PTHR30629">
    <property type="entry name" value="PROPHAGE INTEGRASE"/>
    <property type="match status" value="1"/>
</dbReference>
<reference evidence="9" key="1">
    <citation type="submission" date="2016-10" db="EMBL/GenBank/DDBJ databases">
        <authorList>
            <person name="Varghese N."/>
            <person name="Submissions S."/>
        </authorList>
    </citation>
    <scope>NUCLEOTIDE SEQUENCE [LARGE SCALE GENOMIC DNA]</scope>
    <source>
        <strain evidence="9">DSM 100420</strain>
    </source>
</reference>
<evidence type="ECO:0000313" key="8">
    <source>
        <dbReference type="EMBL" id="SDY48565.1"/>
    </source>
</evidence>
<dbReference type="InterPro" id="IPR038488">
    <property type="entry name" value="Integrase_DNA-bd_sf"/>
</dbReference>
<evidence type="ECO:0000259" key="6">
    <source>
        <dbReference type="Pfam" id="PF13356"/>
    </source>
</evidence>
<dbReference type="InterPro" id="IPR025166">
    <property type="entry name" value="Integrase_DNA_bind_dom"/>
</dbReference>
<dbReference type="EMBL" id="FNPX01000001">
    <property type="protein sequence ID" value="SDY48565.1"/>
    <property type="molecule type" value="Genomic_DNA"/>
</dbReference>
<dbReference type="OrthoDB" id="9795573at2"/>
<dbReference type="InterPro" id="IPR010998">
    <property type="entry name" value="Integrase_recombinase_N"/>
</dbReference>
<dbReference type="InterPro" id="IPR002104">
    <property type="entry name" value="Integrase_catalytic"/>
</dbReference>
<proteinExistence type="inferred from homology"/>
<feature type="domain" description="Phage integrase central" evidence="7">
    <location>
        <begin position="90"/>
        <end position="179"/>
    </location>
</feature>
<sequence>MAGLTVKRVSALSAPGMYGDGGGLYLRVGPSGGKSWILRTFVHGRRRSLGLGSASLVGLAEARQEATKLRKVARAGGDPDTIRKRQSFTFEEAARKVHANLAPTWKNAHHSAEWLSSLNRYAFAKIGSRPIDTLGASDVLDVLSPIWTAKPETAKRVRQRLGVIFDWAKGAGHYQGDNPVTGIKRALPSVKPHVQHMSAMAWKDLPDFIIALGKREGLSALTLQFLILTATRSGEARGARWDEIEGAIWTVPGVRMKRGKPHRIPLSPEALAVLDKVRGLGAGLVFPAITKSADGEREQSVNVFRALYKRMGKDGITTHGFRSSFRDWASEAAHAQREVAEGALAHTVGDAVERAYARSDLFERRRVLMDAWGQFATGGTETLARLHE</sequence>
<dbReference type="InterPro" id="IPR011010">
    <property type="entry name" value="DNA_brk_join_enz"/>
</dbReference>
<dbReference type="Gene3D" id="1.10.443.10">
    <property type="entry name" value="Intergrase catalytic core"/>
    <property type="match status" value="1"/>
</dbReference>
<evidence type="ECO:0000259" key="5">
    <source>
        <dbReference type="Pfam" id="PF00589"/>
    </source>
</evidence>
<dbReference type="Pfam" id="PF13356">
    <property type="entry name" value="Arm-DNA-bind_3"/>
    <property type="match status" value="1"/>
</dbReference>
<dbReference type="InterPro" id="IPR013762">
    <property type="entry name" value="Integrase-like_cat_sf"/>
</dbReference>
<dbReference type="Pfam" id="PF22022">
    <property type="entry name" value="Phage_int_M"/>
    <property type="match status" value="1"/>
</dbReference>
<name>A0A1H3K9U2_9RHOB</name>
<dbReference type="RefSeq" id="WP_092641913.1">
    <property type="nucleotide sequence ID" value="NZ_FNPX01000001.1"/>
</dbReference>
<keyword evidence="2" id="KW-0229">DNA integration</keyword>
<gene>
    <name evidence="8" type="ORF">SAMN05444004_101554</name>
</gene>
<dbReference type="Gene3D" id="1.10.150.130">
    <property type="match status" value="1"/>
</dbReference>
<accession>A0A1H3K9U2</accession>
<keyword evidence="9" id="KW-1185">Reference proteome</keyword>
<dbReference type="Gene3D" id="3.30.160.390">
    <property type="entry name" value="Integrase, DNA-binding domain"/>
    <property type="match status" value="1"/>
</dbReference>
<dbReference type="GO" id="GO:0003677">
    <property type="term" value="F:DNA binding"/>
    <property type="evidence" value="ECO:0007669"/>
    <property type="project" value="UniProtKB-KW"/>
</dbReference>
<feature type="domain" description="Tyr recombinase" evidence="5">
    <location>
        <begin position="220"/>
        <end position="359"/>
    </location>
</feature>
<dbReference type="CDD" id="cd00801">
    <property type="entry name" value="INT_P4_C"/>
    <property type="match status" value="1"/>
</dbReference>
<evidence type="ECO:0000256" key="1">
    <source>
        <dbReference type="ARBA" id="ARBA00008857"/>
    </source>
</evidence>
<evidence type="ECO:0000256" key="4">
    <source>
        <dbReference type="ARBA" id="ARBA00023172"/>
    </source>
</evidence>
<feature type="domain" description="Integrase DNA-binding" evidence="6">
    <location>
        <begin position="4"/>
        <end position="86"/>
    </location>
</feature>
<evidence type="ECO:0000313" key="9">
    <source>
        <dbReference type="Proteomes" id="UP000198914"/>
    </source>
</evidence>
<evidence type="ECO:0000256" key="3">
    <source>
        <dbReference type="ARBA" id="ARBA00023125"/>
    </source>
</evidence>
<dbReference type="SUPFAM" id="SSF56349">
    <property type="entry name" value="DNA breaking-rejoining enzymes"/>
    <property type="match status" value="1"/>
</dbReference>
<dbReference type="Proteomes" id="UP000198914">
    <property type="component" value="Unassembled WGS sequence"/>
</dbReference>
<dbReference type="PANTHER" id="PTHR30629:SF2">
    <property type="entry name" value="PROPHAGE INTEGRASE INTS-RELATED"/>
    <property type="match status" value="1"/>
</dbReference>
<evidence type="ECO:0000259" key="7">
    <source>
        <dbReference type="Pfam" id="PF22022"/>
    </source>
</evidence>
<evidence type="ECO:0000256" key="2">
    <source>
        <dbReference type="ARBA" id="ARBA00022908"/>
    </source>
</evidence>
<dbReference type="AlphaFoldDB" id="A0A1H3K9U2"/>
<dbReference type="InterPro" id="IPR053876">
    <property type="entry name" value="Phage_int_M"/>
</dbReference>
<dbReference type="InterPro" id="IPR050808">
    <property type="entry name" value="Phage_Integrase"/>
</dbReference>
<dbReference type="GO" id="GO:0006310">
    <property type="term" value="P:DNA recombination"/>
    <property type="evidence" value="ECO:0007669"/>
    <property type="project" value="UniProtKB-KW"/>
</dbReference>
<organism evidence="8 9">
    <name type="scientific">Jannaschia faecimaris</name>
    <dbReference type="NCBI Taxonomy" id="1244108"/>
    <lineage>
        <taxon>Bacteria</taxon>
        <taxon>Pseudomonadati</taxon>
        <taxon>Pseudomonadota</taxon>
        <taxon>Alphaproteobacteria</taxon>
        <taxon>Rhodobacterales</taxon>
        <taxon>Roseobacteraceae</taxon>
        <taxon>Jannaschia</taxon>
    </lineage>
</organism>
<protein>
    <submittedName>
        <fullName evidence="8">Integrase</fullName>
    </submittedName>
</protein>
<keyword evidence="3" id="KW-0238">DNA-binding</keyword>
<dbReference type="STRING" id="1244108.SAMN05444004_101554"/>